<dbReference type="Proteomes" id="UP000034156">
    <property type="component" value="Chromosome"/>
</dbReference>
<evidence type="ECO:0000313" key="4">
    <source>
        <dbReference type="Proteomes" id="UP000324176"/>
    </source>
</evidence>
<sequence>MTKGILQIFFEKIQEVFGGEKISSELPSSKINSPASSIAAYPPKATSSTVVEIPTKSISLVEQLHTKIAQDSAYIYVFEAGETTTIPAGMVCSSHVDKNGNVGCVTLANGNPKANSGGPTGGYSVRLPDHVEAAASGHHVTVHVIARASGSDRSHFAVAYSTNEVGNSGWRKFTAGPEWSIHTMEYDVPVMKDGRGDFVGILPDSEGNPGTEFCYFAINISEKK</sequence>
<dbReference type="AlphaFoldDB" id="A0A0F7KD08"/>
<evidence type="ECO:0000313" key="2">
    <source>
        <dbReference type="EMBL" id="TYP93253.1"/>
    </source>
</evidence>
<reference evidence="1 3" key="2">
    <citation type="journal article" date="2016" name="Genome Announc.">
        <title>Genome Sequence of Nitrosomonas communis Strain Nm2, a Mesophilic Ammonia-Oxidizing Bacterium Isolated from Mediterranean Soil.</title>
        <authorList>
            <person name="Kozlowski J.A."/>
            <person name="Kits K.D."/>
            <person name="Stein L.Y."/>
        </authorList>
    </citation>
    <scope>NUCLEOTIDE SEQUENCE [LARGE SCALE GENOMIC DNA]</scope>
    <source>
        <strain evidence="1 3">Nm2</strain>
    </source>
</reference>
<keyword evidence="3" id="KW-1185">Reference proteome</keyword>
<dbReference type="EMBL" id="VNHT01000003">
    <property type="protein sequence ID" value="TYP93253.1"/>
    <property type="molecule type" value="Genomic_DNA"/>
</dbReference>
<dbReference type="PATRIC" id="fig|44574.3.peg.742"/>
<reference evidence="3" key="1">
    <citation type="submission" date="2015-05" db="EMBL/GenBank/DDBJ databases">
        <title>Draft genome of Nitrosomonas communis strain Nm2.</title>
        <authorList>
            <person name="Kozlowski J.A."/>
            <person name="Kits K.D."/>
            <person name="Stein L.Y."/>
        </authorList>
    </citation>
    <scope>NUCLEOTIDE SEQUENCE [LARGE SCALE GENOMIC DNA]</scope>
    <source>
        <strain evidence="3">Nm2</strain>
    </source>
</reference>
<protein>
    <submittedName>
        <fullName evidence="1">Uncharacterized protein</fullName>
    </submittedName>
</protein>
<dbReference type="Proteomes" id="UP000324176">
    <property type="component" value="Unassembled WGS sequence"/>
</dbReference>
<dbReference type="KEGG" id="nco:AAW31_03125"/>
<gene>
    <name evidence="1" type="ORF">AAW31_03125</name>
    <name evidence="2" type="ORF">BCL69_100363</name>
</gene>
<dbReference type="OrthoDB" id="8546542at2"/>
<evidence type="ECO:0000313" key="3">
    <source>
        <dbReference type="Proteomes" id="UP000034156"/>
    </source>
</evidence>
<dbReference type="EMBL" id="CP011451">
    <property type="protein sequence ID" value="AKH37028.1"/>
    <property type="molecule type" value="Genomic_DNA"/>
</dbReference>
<name>A0A0F7KD08_9PROT</name>
<accession>A0A0F7KD08</accession>
<reference evidence="2 4" key="3">
    <citation type="submission" date="2019-07" db="EMBL/GenBank/DDBJ databases">
        <title>Active sludge and wastewater microbial communities from Klosterneuburg, Austria.</title>
        <authorList>
            <person name="Wagner M."/>
        </authorList>
    </citation>
    <scope>NUCLEOTIDE SEQUENCE [LARGE SCALE GENOMIC DNA]</scope>
    <source>
        <strain evidence="2 4">Nm2</strain>
    </source>
</reference>
<proteinExistence type="predicted"/>
<evidence type="ECO:0000313" key="1">
    <source>
        <dbReference type="EMBL" id="AKH37028.1"/>
    </source>
</evidence>
<organism evidence="1 3">
    <name type="scientific">Nitrosomonas communis</name>
    <dbReference type="NCBI Taxonomy" id="44574"/>
    <lineage>
        <taxon>Bacteria</taxon>
        <taxon>Pseudomonadati</taxon>
        <taxon>Pseudomonadota</taxon>
        <taxon>Betaproteobacteria</taxon>
        <taxon>Nitrosomonadales</taxon>
        <taxon>Nitrosomonadaceae</taxon>
        <taxon>Nitrosomonas</taxon>
    </lineage>
</organism>
<dbReference type="RefSeq" id="WP_046849123.1">
    <property type="nucleotide sequence ID" value="NZ_CP011451.1"/>
</dbReference>